<protein>
    <submittedName>
        <fullName evidence="3">Urea carboxylase-associated family protein</fullName>
    </submittedName>
</protein>
<evidence type="ECO:0000313" key="3">
    <source>
        <dbReference type="EMBL" id="QBD79874.1"/>
    </source>
</evidence>
<dbReference type="AlphaFoldDB" id="A0A4P6JWC8"/>
<reference evidence="3 4" key="1">
    <citation type="submission" date="2019-01" db="EMBL/GenBank/DDBJ databases">
        <title>Ktedonosporobacter rubrisoli SCAWS-G2.</title>
        <authorList>
            <person name="Huang Y."/>
            <person name="Yan B."/>
        </authorList>
    </citation>
    <scope>NUCLEOTIDE SEQUENCE [LARGE SCALE GENOMIC DNA]</scope>
    <source>
        <strain evidence="3 4">SCAWS-G2</strain>
    </source>
</reference>
<dbReference type="OrthoDB" id="9772660at2"/>
<dbReference type="InterPro" id="IPR018959">
    <property type="entry name" value="DUF1989"/>
</dbReference>
<dbReference type="EMBL" id="CP035758">
    <property type="protein sequence ID" value="QBD79874.1"/>
    <property type="molecule type" value="Genomic_DNA"/>
</dbReference>
<dbReference type="PANTHER" id="PTHR31527">
    <property type="entry name" value="RE64534P"/>
    <property type="match status" value="1"/>
</dbReference>
<dbReference type="Pfam" id="PF09347">
    <property type="entry name" value="DUF1989"/>
    <property type="match status" value="1"/>
</dbReference>
<keyword evidence="4" id="KW-1185">Reference proteome</keyword>
<accession>A0A4P6JWC8</accession>
<organism evidence="3 4">
    <name type="scientific">Ktedonosporobacter rubrisoli</name>
    <dbReference type="NCBI Taxonomy" id="2509675"/>
    <lineage>
        <taxon>Bacteria</taxon>
        <taxon>Bacillati</taxon>
        <taxon>Chloroflexota</taxon>
        <taxon>Ktedonobacteria</taxon>
        <taxon>Ktedonobacterales</taxon>
        <taxon>Ktedonosporobacteraceae</taxon>
        <taxon>Ktedonosporobacter</taxon>
    </lineage>
</organism>
<feature type="region of interest" description="Disordered" evidence="1">
    <location>
        <begin position="1"/>
        <end position="35"/>
    </location>
</feature>
<evidence type="ECO:0000259" key="2">
    <source>
        <dbReference type="Pfam" id="PF09347"/>
    </source>
</evidence>
<evidence type="ECO:0000313" key="4">
    <source>
        <dbReference type="Proteomes" id="UP000290365"/>
    </source>
</evidence>
<feature type="domain" description="DUF1989" evidence="2">
    <location>
        <begin position="40"/>
        <end position="204"/>
    </location>
</feature>
<proteinExistence type="predicted"/>
<gene>
    <name evidence="3" type="ORF">EPA93_29400</name>
</gene>
<dbReference type="KEGG" id="kbs:EPA93_29400"/>
<sequence>MSEKVKQLPYEDNGEPEGLNATLTSPIAADGRPEPGKRYIVPARQGRAVRLAQGQRLKIINTYGSQVCDFWAFNASSPREFLSMEHLRTWLSRLTPVVGDPLVTNHRRTILTFLEDTSPGVHDTLLTSCDIYRYQKLGVEGYHDNCADNLRMALKAIKLRTAEVPSPLNLWMNNPVQADGSIGWLTPVSKPDDYVVFGAEMDCIVVMSACPQDLVPVNGKDCQPADLHFEVI</sequence>
<name>A0A4P6JWC8_KTERU</name>
<dbReference type="Proteomes" id="UP000290365">
    <property type="component" value="Chromosome"/>
</dbReference>
<dbReference type="RefSeq" id="WP_129890940.1">
    <property type="nucleotide sequence ID" value="NZ_CP035758.1"/>
</dbReference>
<dbReference type="PANTHER" id="PTHR31527:SF0">
    <property type="entry name" value="RE64534P"/>
    <property type="match status" value="1"/>
</dbReference>
<evidence type="ECO:0000256" key="1">
    <source>
        <dbReference type="SAM" id="MobiDB-lite"/>
    </source>
</evidence>